<evidence type="ECO:0000313" key="2">
    <source>
        <dbReference type="Proteomes" id="UP001562065"/>
    </source>
</evidence>
<evidence type="ECO:0000313" key="1">
    <source>
        <dbReference type="EMBL" id="MEY1661509.1"/>
    </source>
</evidence>
<gene>
    <name evidence="1" type="ORF">AB5I84_05020</name>
</gene>
<organism evidence="1 2">
    <name type="scientific">Isoalcanivorax beigongshangi</name>
    <dbReference type="NCBI Taxonomy" id="3238810"/>
    <lineage>
        <taxon>Bacteria</taxon>
        <taxon>Pseudomonadati</taxon>
        <taxon>Pseudomonadota</taxon>
        <taxon>Gammaproteobacteria</taxon>
        <taxon>Oceanospirillales</taxon>
        <taxon>Alcanivoracaceae</taxon>
        <taxon>Isoalcanivorax</taxon>
    </lineage>
</organism>
<dbReference type="SUPFAM" id="SSF56112">
    <property type="entry name" value="Protein kinase-like (PK-like)"/>
    <property type="match status" value="1"/>
</dbReference>
<accession>A0ABV4AF93</accession>
<dbReference type="EMBL" id="JBGCUO010000001">
    <property type="protein sequence ID" value="MEY1661509.1"/>
    <property type="molecule type" value="Genomic_DNA"/>
</dbReference>
<comment type="caution">
    <text evidence="1">The sequence shown here is derived from an EMBL/GenBank/DDBJ whole genome shotgun (WGS) entry which is preliminary data.</text>
</comment>
<dbReference type="InterPro" id="IPR011009">
    <property type="entry name" value="Kinase-like_dom_sf"/>
</dbReference>
<protein>
    <submittedName>
        <fullName evidence="1">Toluene tolerance protein</fullName>
    </submittedName>
</protein>
<proteinExistence type="predicted"/>
<name>A0ABV4AF93_9GAMM</name>
<reference evidence="1 2" key="1">
    <citation type="submission" date="2024-07" db="EMBL/GenBank/DDBJ databases">
        <authorList>
            <person name="Ren Q."/>
        </authorList>
    </citation>
    <scope>NUCLEOTIDE SEQUENCE [LARGE SCALE GENOMIC DNA]</scope>
    <source>
        <strain evidence="1 2">REN37</strain>
    </source>
</reference>
<keyword evidence="2" id="KW-1185">Reference proteome</keyword>
<sequence>MRSRSFSHSQLLALMDASDVIEADGSGLKVGALPNGDFLKVFRRKKWLSRDMFTLPAVRFARHCELLHERGIPAPRIRDTLVLNDSNQMSAVTYRPVAGRTLRQALAAGDVSERRMAELGQFIARLHDEGLYFRSIHPGNIILCDSGIGLIDVLDMRVRGWPLTRGERQRNWRHFFRTREDHPHLDNGLLAALMAGYNHRNELPVTDFDWEQGVRL</sequence>
<dbReference type="RefSeq" id="WP_369454762.1">
    <property type="nucleotide sequence ID" value="NZ_JBGCUO010000001.1"/>
</dbReference>
<dbReference type="Proteomes" id="UP001562065">
    <property type="component" value="Unassembled WGS sequence"/>
</dbReference>